<name>A0ABT9VTR2_9BACI</name>
<dbReference type="InterPro" id="IPR004291">
    <property type="entry name" value="Transposase_IS66_central"/>
</dbReference>
<sequence>MTTFLLAAKQVVEQNDGALPEEEAKRWERVYDRILDKAHRQLEGRTPLPKKALSFVRRLQKRMEEALRFLREAHVPFDNNQAERDLRMIKVKQNISGTFRQEEFAQSFCITSSIVSTLTKHDKPIWDSLCLLLMGETIDNVLS</sequence>
<comment type="caution">
    <text evidence="2">The sequence shown here is derived from an EMBL/GenBank/DDBJ whole genome shotgun (WGS) entry which is preliminary data.</text>
</comment>
<dbReference type="PANTHER" id="PTHR33678:SF1">
    <property type="entry name" value="BLL1576 PROTEIN"/>
    <property type="match status" value="1"/>
</dbReference>
<dbReference type="InterPro" id="IPR052344">
    <property type="entry name" value="Transposase-related"/>
</dbReference>
<evidence type="ECO:0000259" key="1">
    <source>
        <dbReference type="Pfam" id="PF03050"/>
    </source>
</evidence>
<reference evidence="2 3" key="1">
    <citation type="submission" date="2023-07" db="EMBL/GenBank/DDBJ databases">
        <title>Genomic Encyclopedia of Type Strains, Phase IV (KMG-IV): sequencing the most valuable type-strain genomes for metagenomic binning, comparative biology and taxonomic classification.</title>
        <authorList>
            <person name="Goeker M."/>
        </authorList>
    </citation>
    <scope>NUCLEOTIDE SEQUENCE [LARGE SCALE GENOMIC DNA]</scope>
    <source>
        <strain evidence="2 3">DSM 19092</strain>
    </source>
</reference>
<dbReference type="PANTHER" id="PTHR33678">
    <property type="entry name" value="BLL1576 PROTEIN"/>
    <property type="match status" value="1"/>
</dbReference>
<proteinExistence type="predicted"/>
<protein>
    <submittedName>
        <fullName evidence="2">Transposase</fullName>
    </submittedName>
</protein>
<organism evidence="2 3">
    <name type="scientific">Aeribacillus alveayuensis</name>
    <dbReference type="NCBI Taxonomy" id="279215"/>
    <lineage>
        <taxon>Bacteria</taxon>
        <taxon>Bacillati</taxon>
        <taxon>Bacillota</taxon>
        <taxon>Bacilli</taxon>
        <taxon>Bacillales</taxon>
        <taxon>Bacillaceae</taxon>
        <taxon>Aeribacillus</taxon>
    </lineage>
</organism>
<dbReference type="EMBL" id="JAUSTR010000037">
    <property type="protein sequence ID" value="MDQ0164010.1"/>
    <property type="molecule type" value="Genomic_DNA"/>
</dbReference>
<evidence type="ECO:0000313" key="2">
    <source>
        <dbReference type="EMBL" id="MDQ0164010.1"/>
    </source>
</evidence>
<dbReference type="Pfam" id="PF03050">
    <property type="entry name" value="DDE_Tnp_IS66"/>
    <property type="match status" value="1"/>
</dbReference>
<keyword evidence="3" id="KW-1185">Reference proteome</keyword>
<evidence type="ECO:0000313" key="3">
    <source>
        <dbReference type="Proteomes" id="UP001225646"/>
    </source>
</evidence>
<feature type="domain" description="Transposase IS66 central" evidence="1">
    <location>
        <begin position="8"/>
        <end position="106"/>
    </location>
</feature>
<dbReference type="Proteomes" id="UP001225646">
    <property type="component" value="Unassembled WGS sequence"/>
</dbReference>
<accession>A0ABT9VTR2</accession>
<gene>
    <name evidence="2" type="ORF">J2S06_003154</name>
</gene>